<dbReference type="InterPro" id="IPR002225">
    <property type="entry name" value="3Beta_OHSteriod_DH/Estase"/>
</dbReference>
<dbReference type="GO" id="GO:0006694">
    <property type="term" value="P:steroid biosynthetic process"/>
    <property type="evidence" value="ECO:0007669"/>
    <property type="project" value="InterPro"/>
</dbReference>
<dbReference type="OrthoDB" id="2735536at2759"/>
<dbReference type="PANTHER" id="PTHR10366:SF564">
    <property type="entry name" value="STEROL-4-ALPHA-CARBOXYLATE 3-DEHYDROGENASE, DECARBOXYLATING"/>
    <property type="match status" value="1"/>
</dbReference>
<dbReference type="SUPFAM" id="SSF51735">
    <property type="entry name" value="NAD(P)-binding Rossmann-fold domains"/>
    <property type="match status" value="1"/>
</dbReference>
<sequence>MQGCSVVYHIASPFLIEKKVRDAQKQFVEPALKGTQNVLDAVQKIESVKTVILTSSCAAIYGDNADMLEMKDRTMTTEYFNTSSSVQHNAYSYSKTVAEQEAWKIYEAQAKPPRWRLVAMNPGLVLGPSLSASSDSGSLSLLDQILCGQFYAGIPDLHFALVDVRKVATAHIRAAENADAHGRYILTQDASNSLVDITRMLRPITKLSLVPKHTLPYMFVRLAGPFLGFSQDWLRKILSISFKVDNRPSQEQLGIKYRPLEETVADHYESWKKAKSD</sequence>
<dbReference type="EMBL" id="WIWV01000039">
    <property type="protein sequence ID" value="KAF7716553.1"/>
    <property type="molecule type" value="Genomic_DNA"/>
</dbReference>
<evidence type="ECO:0000259" key="3">
    <source>
        <dbReference type="Pfam" id="PF01073"/>
    </source>
</evidence>
<reference evidence="4" key="1">
    <citation type="journal article" date="2020" name="Front. Microbiol.">
        <title>Gene regulatory networks of Penicillium echinulatum 2HH and Penicillium oxalicum 114-2 inferred by a computational biology approach.</title>
        <authorList>
            <person name="Lenz A.R."/>
            <person name="Galan-Vasquez E."/>
            <person name="Balbinot E."/>
            <person name="De Abreu F.P."/>
            <person name="De Oliveira N.S."/>
            <person name="Da Rosa L.O."/>
            <person name="De Avila E Silva S."/>
            <person name="Camassola M."/>
            <person name="Dillon A.J.P."/>
            <person name="Perez-Rueda E."/>
        </authorList>
    </citation>
    <scope>NUCLEOTIDE SEQUENCE</scope>
    <source>
        <strain evidence="4">S1M29</strain>
    </source>
</reference>
<comment type="caution">
    <text evidence="4">The sequence shown here is derived from an EMBL/GenBank/DDBJ whole genome shotgun (WGS) entry which is preliminary data.</text>
</comment>
<dbReference type="Pfam" id="PF01073">
    <property type="entry name" value="3Beta_HSD"/>
    <property type="match status" value="1"/>
</dbReference>
<organism evidence="4 5">
    <name type="scientific">Penicillium ucsense</name>
    <dbReference type="NCBI Taxonomy" id="2839758"/>
    <lineage>
        <taxon>Eukaryota</taxon>
        <taxon>Fungi</taxon>
        <taxon>Dikarya</taxon>
        <taxon>Ascomycota</taxon>
        <taxon>Pezizomycotina</taxon>
        <taxon>Eurotiomycetes</taxon>
        <taxon>Eurotiomycetidae</taxon>
        <taxon>Eurotiales</taxon>
        <taxon>Aspergillaceae</taxon>
        <taxon>Penicillium</taxon>
    </lineage>
</organism>
<comment type="similarity">
    <text evidence="2">Belongs to the NAD(P)-dependent epimerase/dehydratase family. Dihydroflavonol-4-reductase subfamily.</text>
</comment>
<feature type="domain" description="3-beta hydroxysteroid dehydrogenase/isomerase" evidence="3">
    <location>
        <begin position="2"/>
        <end position="178"/>
    </location>
</feature>
<evidence type="ECO:0000313" key="5">
    <source>
        <dbReference type="Proteomes" id="UP000631181"/>
    </source>
</evidence>
<protein>
    <recommendedName>
        <fullName evidence="3">3-beta hydroxysteroid dehydrogenase/isomerase domain-containing protein</fullName>
    </recommendedName>
</protein>
<dbReference type="GO" id="GO:0016616">
    <property type="term" value="F:oxidoreductase activity, acting on the CH-OH group of donors, NAD or NADP as acceptor"/>
    <property type="evidence" value="ECO:0007669"/>
    <property type="project" value="InterPro"/>
</dbReference>
<dbReference type="Proteomes" id="UP000631181">
    <property type="component" value="Unassembled WGS sequence"/>
</dbReference>
<name>A0A8J8W4N2_9EURO</name>
<evidence type="ECO:0000313" key="4">
    <source>
        <dbReference type="EMBL" id="KAF7716553.1"/>
    </source>
</evidence>
<gene>
    <name evidence="4" type="ORF">PECM_005434</name>
</gene>
<keyword evidence="5" id="KW-1185">Reference proteome</keyword>
<dbReference type="InterPro" id="IPR050425">
    <property type="entry name" value="NAD(P)_dehydrat-like"/>
</dbReference>
<proteinExistence type="inferred from homology"/>
<evidence type="ECO:0000256" key="1">
    <source>
        <dbReference type="ARBA" id="ARBA00023002"/>
    </source>
</evidence>
<dbReference type="PANTHER" id="PTHR10366">
    <property type="entry name" value="NAD DEPENDENT EPIMERASE/DEHYDRATASE"/>
    <property type="match status" value="1"/>
</dbReference>
<accession>A0A8J8W4N2</accession>
<dbReference type="AlphaFoldDB" id="A0A8J8W4N2"/>
<evidence type="ECO:0000256" key="2">
    <source>
        <dbReference type="ARBA" id="ARBA00023445"/>
    </source>
</evidence>
<dbReference type="Gene3D" id="3.40.50.720">
    <property type="entry name" value="NAD(P)-binding Rossmann-like Domain"/>
    <property type="match status" value="1"/>
</dbReference>
<dbReference type="InterPro" id="IPR036291">
    <property type="entry name" value="NAD(P)-bd_dom_sf"/>
</dbReference>
<keyword evidence="1" id="KW-0560">Oxidoreductase</keyword>